<dbReference type="Proteomes" id="UP001642360">
    <property type="component" value="Unassembled WGS sequence"/>
</dbReference>
<gene>
    <name evidence="2" type="ORF">ILEXP_LOCUS20441</name>
</gene>
<evidence type="ECO:0000313" key="3">
    <source>
        <dbReference type="Proteomes" id="UP001642360"/>
    </source>
</evidence>
<comment type="caution">
    <text evidence="2">The sequence shown here is derived from an EMBL/GenBank/DDBJ whole genome shotgun (WGS) entry which is preliminary data.</text>
</comment>
<evidence type="ECO:0000256" key="1">
    <source>
        <dbReference type="SAM" id="MobiDB-lite"/>
    </source>
</evidence>
<name>A0ABC8S4R9_9AQUA</name>
<accession>A0ABC8S4R9</accession>
<dbReference type="PANTHER" id="PTHR34130:SF5">
    <property type="entry name" value="OS08G0243800 PROTEIN"/>
    <property type="match status" value="1"/>
</dbReference>
<dbReference type="PANTHER" id="PTHR34130">
    <property type="entry name" value="OS08G0243800 PROTEIN"/>
    <property type="match status" value="1"/>
</dbReference>
<organism evidence="2 3">
    <name type="scientific">Ilex paraguariensis</name>
    <name type="common">yerba mate</name>
    <dbReference type="NCBI Taxonomy" id="185542"/>
    <lineage>
        <taxon>Eukaryota</taxon>
        <taxon>Viridiplantae</taxon>
        <taxon>Streptophyta</taxon>
        <taxon>Embryophyta</taxon>
        <taxon>Tracheophyta</taxon>
        <taxon>Spermatophyta</taxon>
        <taxon>Magnoliopsida</taxon>
        <taxon>eudicotyledons</taxon>
        <taxon>Gunneridae</taxon>
        <taxon>Pentapetalae</taxon>
        <taxon>asterids</taxon>
        <taxon>campanulids</taxon>
        <taxon>Aquifoliales</taxon>
        <taxon>Aquifoliaceae</taxon>
        <taxon>Ilex</taxon>
    </lineage>
</organism>
<feature type="region of interest" description="Disordered" evidence="1">
    <location>
        <begin position="1"/>
        <end position="22"/>
    </location>
</feature>
<dbReference type="AlphaFoldDB" id="A0ABC8S4R9"/>
<reference evidence="2 3" key="1">
    <citation type="submission" date="2024-02" db="EMBL/GenBank/DDBJ databases">
        <authorList>
            <person name="Vignale AGUSTIN F."/>
            <person name="Sosa J E."/>
            <person name="Modenutti C."/>
        </authorList>
    </citation>
    <scope>NUCLEOTIDE SEQUENCE [LARGE SCALE GENOMIC DNA]</scope>
</reference>
<proteinExistence type="predicted"/>
<protein>
    <submittedName>
        <fullName evidence="2">Uncharacterized protein</fullName>
    </submittedName>
</protein>
<dbReference type="EMBL" id="CAUOFW020002247">
    <property type="protein sequence ID" value="CAK9152226.1"/>
    <property type="molecule type" value="Genomic_DNA"/>
</dbReference>
<sequence length="258" mass="29403">MATKEPYQDLVTENTEQDDFDEAEETLSLCDLPIYSDSAHYEDFSEQLQSFSSSSPSDQDCFEFFSEDWSNGSSFSSKNIIFCGKLIPCKEPVSEDTHKKESNREREEHKPGLFRWTSKSLNKSKPSESKKRVSNLQYVSSSKTLSSPVPEKYRYNNNTHKYCINKYDICTTKSRWYLFMFGLARVPVEMGLSDMKSRKIRRKSLSFQRSGGGEKVGRRMKRLWGLIRALGCGGLHHSTSVVSGSTAFFSPSMSGLTM</sequence>
<evidence type="ECO:0000313" key="2">
    <source>
        <dbReference type="EMBL" id="CAK9152226.1"/>
    </source>
</evidence>
<keyword evidence="3" id="KW-1185">Reference proteome</keyword>